<dbReference type="RefSeq" id="WP_005721907.1">
    <property type="nucleotide sequence ID" value="NZ_CP072197.1"/>
</dbReference>
<dbReference type="InterPro" id="IPR003593">
    <property type="entry name" value="AAA+_ATPase"/>
</dbReference>
<dbReference type="Proteomes" id="UP001434419">
    <property type="component" value="Unassembled WGS sequence"/>
</dbReference>
<keyword evidence="2" id="KW-0813">Transport</keyword>
<comment type="similarity">
    <text evidence="1">Belongs to the ABC transporter superfamily.</text>
</comment>
<evidence type="ECO:0000256" key="3">
    <source>
        <dbReference type="ARBA" id="ARBA00022741"/>
    </source>
</evidence>
<evidence type="ECO:0000256" key="1">
    <source>
        <dbReference type="ARBA" id="ARBA00005417"/>
    </source>
</evidence>
<evidence type="ECO:0000259" key="5">
    <source>
        <dbReference type="PROSITE" id="PS50893"/>
    </source>
</evidence>
<dbReference type="GO" id="GO:0005524">
    <property type="term" value="F:ATP binding"/>
    <property type="evidence" value="ECO:0007669"/>
    <property type="project" value="UniProtKB-KW"/>
</dbReference>
<dbReference type="SMART" id="SM00382">
    <property type="entry name" value="AAA"/>
    <property type="match status" value="1"/>
</dbReference>
<dbReference type="EMBL" id="JBETVU010000012">
    <property type="protein sequence ID" value="MES5150376.1"/>
    <property type="molecule type" value="Genomic_DNA"/>
</dbReference>
<evidence type="ECO:0000313" key="8">
    <source>
        <dbReference type="Proteomes" id="UP000324504"/>
    </source>
</evidence>
<reference evidence="7" key="2">
    <citation type="submission" date="2024-06" db="EMBL/GenBank/DDBJ databases">
        <title>Vaginal Lactobacillus fatty acid response mechanisms reveal a metabolite-targeted strategy for bacterial vaginosis treatment.</title>
        <authorList>
            <person name="Zhu M."/>
            <person name="Blainey P.C."/>
            <person name="Bloom S.M."/>
            <person name="Kwon D.S."/>
        </authorList>
    </citation>
    <scope>NUCLEOTIDE SEQUENCE</scope>
    <source>
        <strain evidence="7">194_F1_1</strain>
    </source>
</reference>
<dbReference type="Pfam" id="PF00005">
    <property type="entry name" value="ABC_tran"/>
    <property type="match status" value="1"/>
</dbReference>
<gene>
    <name evidence="7" type="ORF">ABVC42_10750</name>
    <name evidence="6" type="ORF">F1C09_10080</name>
</gene>
<dbReference type="AlphaFoldDB" id="A0A5M9YZ09"/>
<proteinExistence type="inferred from homology"/>
<dbReference type="PROSITE" id="PS50893">
    <property type="entry name" value="ABC_TRANSPORTER_2"/>
    <property type="match status" value="1"/>
</dbReference>
<dbReference type="PROSITE" id="PS00211">
    <property type="entry name" value="ABC_TRANSPORTER_1"/>
    <property type="match status" value="1"/>
</dbReference>
<dbReference type="PANTHER" id="PTHR42711:SF5">
    <property type="entry name" value="ABC TRANSPORTER ATP-BINDING PROTEIN NATA"/>
    <property type="match status" value="1"/>
</dbReference>
<keyword evidence="3" id="KW-0547">Nucleotide-binding</keyword>
<feature type="domain" description="ABC transporter" evidence="5">
    <location>
        <begin position="4"/>
        <end position="220"/>
    </location>
</feature>
<keyword evidence="9" id="KW-1185">Reference proteome</keyword>
<dbReference type="InterPro" id="IPR027417">
    <property type="entry name" value="P-loop_NTPase"/>
</dbReference>
<evidence type="ECO:0000256" key="2">
    <source>
        <dbReference type="ARBA" id="ARBA00022448"/>
    </source>
</evidence>
<keyword evidence="4 6" id="KW-0067">ATP-binding</keyword>
<name>A0A5M9YZ09_9LACO</name>
<evidence type="ECO:0000313" key="9">
    <source>
        <dbReference type="Proteomes" id="UP001434419"/>
    </source>
</evidence>
<evidence type="ECO:0000313" key="6">
    <source>
        <dbReference type="EMBL" id="KAA8811477.1"/>
    </source>
</evidence>
<dbReference type="Gene3D" id="3.40.50.300">
    <property type="entry name" value="P-loop containing nucleotide triphosphate hydrolases"/>
    <property type="match status" value="1"/>
</dbReference>
<comment type="caution">
    <text evidence="6">The sequence shown here is derived from an EMBL/GenBank/DDBJ whole genome shotgun (WGS) entry which is preliminary data.</text>
</comment>
<sequence>MCLLRIKDLKVNFKDQTVLDFRGHDIEIKSGDKVALIGKNGAGKSTLLNCLLHEVKYTGCIKEKYHQSDIGVVFQENVYFKFLKVYEIFELVWNKPKKLILKSKFIKNFNLASIMNKYISDLSGGEKQRLTIALVFSQNKKIYLLDEINSGLDYDNRHELSKIINNITEEKTVIQISHYFEEVENWANKLIILDRGKMIYFGSLSKFYSINKHDSLIIINDKKSLSRLTQKPLNLYSNKYIVSSSIDERHDITNLLEQQKIDYKVVPQNLYTTYKLALVKHEDR</sequence>
<evidence type="ECO:0000256" key="4">
    <source>
        <dbReference type="ARBA" id="ARBA00022840"/>
    </source>
</evidence>
<reference evidence="6 8" key="1">
    <citation type="submission" date="2019-09" db="EMBL/GenBank/DDBJ databases">
        <title>Comparative analysis of L. crispatus genomes revealed niche specific adaptation to different host and body sites.</title>
        <authorList>
            <person name="Pan M."/>
            <person name="Hidalgo-Cantabrana C."/>
            <person name="Barrangou R."/>
        </authorList>
    </citation>
    <scope>NUCLEOTIDE SEQUENCE [LARGE SCALE GENOMIC DNA]</scope>
    <source>
        <strain evidence="6 8">NCK2488</strain>
    </source>
</reference>
<dbReference type="InterPro" id="IPR050763">
    <property type="entry name" value="ABC_transporter_ATP-binding"/>
</dbReference>
<dbReference type="InterPro" id="IPR003439">
    <property type="entry name" value="ABC_transporter-like_ATP-bd"/>
</dbReference>
<dbReference type="GO" id="GO:0016887">
    <property type="term" value="F:ATP hydrolysis activity"/>
    <property type="evidence" value="ECO:0007669"/>
    <property type="project" value="InterPro"/>
</dbReference>
<dbReference type="InterPro" id="IPR017871">
    <property type="entry name" value="ABC_transporter-like_CS"/>
</dbReference>
<organism evidence="6 8">
    <name type="scientific">Lactobacillus crispatus</name>
    <dbReference type="NCBI Taxonomy" id="47770"/>
    <lineage>
        <taxon>Bacteria</taxon>
        <taxon>Bacillati</taxon>
        <taxon>Bacillota</taxon>
        <taxon>Bacilli</taxon>
        <taxon>Lactobacillales</taxon>
        <taxon>Lactobacillaceae</taxon>
        <taxon>Lactobacillus</taxon>
    </lineage>
</organism>
<dbReference type="EMBL" id="VUAV01000124">
    <property type="protein sequence ID" value="KAA8811477.1"/>
    <property type="molecule type" value="Genomic_DNA"/>
</dbReference>
<protein>
    <submittedName>
        <fullName evidence="6">ABC transporter ATP-binding protein</fullName>
    </submittedName>
</protein>
<evidence type="ECO:0000313" key="7">
    <source>
        <dbReference type="EMBL" id="MES5150376.1"/>
    </source>
</evidence>
<dbReference type="Proteomes" id="UP000324504">
    <property type="component" value="Unassembled WGS sequence"/>
</dbReference>
<dbReference type="SUPFAM" id="SSF52540">
    <property type="entry name" value="P-loop containing nucleoside triphosphate hydrolases"/>
    <property type="match status" value="1"/>
</dbReference>
<accession>A0A5M9YZ09</accession>
<dbReference type="PANTHER" id="PTHR42711">
    <property type="entry name" value="ABC TRANSPORTER ATP-BINDING PROTEIN"/>
    <property type="match status" value="1"/>
</dbReference>